<dbReference type="Proteomes" id="UP000235464">
    <property type="component" value="Chromosome I"/>
</dbReference>
<dbReference type="SUPFAM" id="SSF53098">
    <property type="entry name" value="Ribonuclease H-like"/>
    <property type="match status" value="1"/>
</dbReference>
<keyword evidence="2" id="KW-1185">Reference proteome</keyword>
<reference evidence="2" key="1">
    <citation type="submission" date="2017-11" db="EMBL/GenBank/DDBJ databases">
        <authorList>
            <person name="Wibberg D."/>
        </authorList>
    </citation>
    <scope>NUCLEOTIDE SEQUENCE [LARGE SCALE GENOMIC DNA]</scope>
</reference>
<protein>
    <submittedName>
        <fullName evidence="1">FOG: Transposase</fullName>
    </submittedName>
</protein>
<gene>
    <name evidence="1" type="ORF">SCNRRL3882_0197</name>
</gene>
<evidence type="ECO:0000313" key="1">
    <source>
        <dbReference type="EMBL" id="SOR76714.1"/>
    </source>
</evidence>
<organism evidence="1 2">
    <name type="scientific">Streptomyces chartreusis NRRL 3882</name>
    <dbReference type="NCBI Taxonomy" id="1079985"/>
    <lineage>
        <taxon>Bacteria</taxon>
        <taxon>Bacillati</taxon>
        <taxon>Actinomycetota</taxon>
        <taxon>Actinomycetes</taxon>
        <taxon>Kitasatosporales</taxon>
        <taxon>Streptomycetaceae</taxon>
        <taxon>Streptomyces</taxon>
    </lineage>
</organism>
<dbReference type="PANTHER" id="PTHR33627">
    <property type="entry name" value="TRANSPOSASE"/>
    <property type="match status" value="1"/>
</dbReference>
<dbReference type="AlphaFoldDB" id="A0A2N9B070"/>
<dbReference type="InterPro" id="IPR012337">
    <property type="entry name" value="RNaseH-like_sf"/>
</dbReference>
<accession>A0A2N9B070</accession>
<proteinExistence type="predicted"/>
<dbReference type="EMBL" id="LT963352">
    <property type="protein sequence ID" value="SOR76714.1"/>
    <property type="molecule type" value="Genomic_DNA"/>
</dbReference>
<evidence type="ECO:0000313" key="2">
    <source>
        <dbReference type="Proteomes" id="UP000235464"/>
    </source>
</evidence>
<sequence length="149" mass="17314">MLYVLSCQPGCGQRCRARHDSGHFKVSASQYVDPLVSCRPRRLAWHREERRHWVLARRSVSRPEEISHYVAYCPADTTLDELIRIAGSRSAVEEWFQTGKQECGLDDYRVRRYPGWRRHITLAMPAHARLTGRRPTPQRPHPALVDMAP</sequence>
<dbReference type="InterPro" id="IPR039365">
    <property type="entry name" value="IS701-like"/>
</dbReference>
<dbReference type="PANTHER" id="PTHR33627:SF1">
    <property type="entry name" value="TRANSPOSASE"/>
    <property type="match status" value="1"/>
</dbReference>
<name>A0A2N9B070_STRCX</name>